<comment type="caution">
    <text evidence="1">The sequence shown here is derived from an EMBL/GenBank/DDBJ whole genome shotgun (WGS) entry which is preliminary data.</text>
</comment>
<sequence length="48" mass="5651">MLCGRETLLQTRKHSHSLFVVCGLALKIAVQFHRRNLDIRDSFYLISY</sequence>
<evidence type="ECO:0000313" key="2">
    <source>
        <dbReference type="Proteomes" id="UP000789759"/>
    </source>
</evidence>
<keyword evidence="2" id="KW-1185">Reference proteome</keyword>
<organism evidence="1 2">
    <name type="scientific">Cetraspora pellucida</name>
    <dbReference type="NCBI Taxonomy" id="1433469"/>
    <lineage>
        <taxon>Eukaryota</taxon>
        <taxon>Fungi</taxon>
        <taxon>Fungi incertae sedis</taxon>
        <taxon>Mucoromycota</taxon>
        <taxon>Glomeromycotina</taxon>
        <taxon>Glomeromycetes</taxon>
        <taxon>Diversisporales</taxon>
        <taxon>Gigasporaceae</taxon>
        <taxon>Cetraspora</taxon>
    </lineage>
</organism>
<reference evidence="1" key="1">
    <citation type="submission" date="2021-06" db="EMBL/GenBank/DDBJ databases">
        <authorList>
            <person name="Kallberg Y."/>
            <person name="Tangrot J."/>
            <person name="Rosling A."/>
        </authorList>
    </citation>
    <scope>NUCLEOTIDE SEQUENCE</scope>
    <source>
        <strain evidence="1">FL966</strain>
    </source>
</reference>
<dbReference type="Proteomes" id="UP000789759">
    <property type="component" value="Unassembled WGS sequence"/>
</dbReference>
<gene>
    <name evidence="1" type="ORF">CPELLU_LOCUS5860</name>
</gene>
<evidence type="ECO:0000313" key="1">
    <source>
        <dbReference type="EMBL" id="CAG8575836.1"/>
    </source>
</evidence>
<protein>
    <submittedName>
        <fullName evidence="1">3112_t:CDS:1</fullName>
    </submittedName>
</protein>
<dbReference type="AlphaFoldDB" id="A0A9N9BP61"/>
<name>A0A9N9BP61_9GLOM</name>
<accession>A0A9N9BP61</accession>
<proteinExistence type="predicted"/>
<dbReference type="EMBL" id="CAJVQA010003495">
    <property type="protein sequence ID" value="CAG8575836.1"/>
    <property type="molecule type" value="Genomic_DNA"/>
</dbReference>